<protein>
    <submittedName>
        <fullName evidence="1">RNA 2'-phosphotransferase, Tpt1 / KptA family protein</fullName>
    </submittedName>
</protein>
<dbReference type="AlphaFoldDB" id="T1BPW9"/>
<name>T1BPW9_9ZZZZ</name>
<feature type="non-terminal residue" evidence="1">
    <location>
        <position position="56"/>
    </location>
</feature>
<keyword evidence="1" id="KW-0808">Transferase</keyword>
<accession>T1BPW9</accession>
<reference evidence="1" key="2">
    <citation type="journal article" date="2014" name="ISME J.">
        <title>Microbial stratification in low pH oxic and suboxic macroscopic growths along an acid mine drainage.</title>
        <authorList>
            <person name="Mendez-Garcia C."/>
            <person name="Mesa V."/>
            <person name="Sprenger R.R."/>
            <person name="Richter M."/>
            <person name="Diez M.S."/>
            <person name="Solano J."/>
            <person name="Bargiela R."/>
            <person name="Golyshina O.V."/>
            <person name="Manteca A."/>
            <person name="Ramos J.L."/>
            <person name="Gallego J.R."/>
            <person name="Llorente I."/>
            <person name="Martins Dos Santos V.A."/>
            <person name="Jensen O.N."/>
            <person name="Pelaez A.I."/>
            <person name="Sanchez J."/>
            <person name="Ferrer M."/>
        </authorList>
    </citation>
    <scope>NUCLEOTIDE SEQUENCE</scope>
</reference>
<comment type="caution">
    <text evidence="1">The sequence shown here is derived from an EMBL/GenBank/DDBJ whole genome shotgun (WGS) entry which is preliminary data.</text>
</comment>
<organism evidence="1">
    <name type="scientific">mine drainage metagenome</name>
    <dbReference type="NCBI Taxonomy" id="410659"/>
    <lineage>
        <taxon>unclassified sequences</taxon>
        <taxon>metagenomes</taxon>
        <taxon>ecological metagenomes</taxon>
    </lineage>
</organism>
<reference evidence="1" key="1">
    <citation type="submission" date="2013-08" db="EMBL/GenBank/DDBJ databases">
        <authorList>
            <person name="Mendez C."/>
            <person name="Richter M."/>
            <person name="Ferrer M."/>
            <person name="Sanchez J."/>
        </authorList>
    </citation>
    <scope>NUCLEOTIDE SEQUENCE</scope>
</reference>
<gene>
    <name evidence="1" type="ORF">B1B_04187</name>
</gene>
<sequence length="56" mass="6496">MLKECVQHGYFRGEGCPICGDESHFFMDDRELDHMARILAGILRHFPDRYGITVDP</sequence>
<dbReference type="EMBL" id="AUZY01002630">
    <property type="protein sequence ID" value="EQD71912.1"/>
    <property type="molecule type" value="Genomic_DNA"/>
</dbReference>
<proteinExistence type="predicted"/>
<dbReference type="GO" id="GO:0016740">
    <property type="term" value="F:transferase activity"/>
    <property type="evidence" value="ECO:0007669"/>
    <property type="project" value="UniProtKB-KW"/>
</dbReference>
<evidence type="ECO:0000313" key="1">
    <source>
        <dbReference type="EMBL" id="EQD71912.1"/>
    </source>
</evidence>